<dbReference type="InterPro" id="IPR037176">
    <property type="entry name" value="Osmotin/thaumatin-like_sf"/>
</dbReference>
<dbReference type="Pfam" id="PF00314">
    <property type="entry name" value="Thaumatin"/>
    <property type="match status" value="1"/>
</dbReference>
<evidence type="ECO:0000313" key="2">
    <source>
        <dbReference type="Proteomes" id="UP000636800"/>
    </source>
</evidence>
<dbReference type="SUPFAM" id="SSF49870">
    <property type="entry name" value="Osmotin, thaumatin-like protein"/>
    <property type="match status" value="1"/>
</dbReference>
<name>A0A835S405_VANPL</name>
<gene>
    <name evidence="1" type="ORF">HPP92_004252</name>
</gene>
<dbReference type="AlphaFoldDB" id="A0A835S405"/>
<keyword evidence="2" id="KW-1185">Reference proteome</keyword>
<organism evidence="1 2">
    <name type="scientific">Vanilla planifolia</name>
    <name type="common">Vanilla</name>
    <dbReference type="NCBI Taxonomy" id="51239"/>
    <lineage>
        <taxon>Eukaryota</taxon>
        <taxon>Viridiplantae</taxon>
        <taxon>Streptophyta</taxon>
        <taxon>Embryophyta</taxon>
        <taxon>Tracheophyta</taxon>
        <taxon>Spermatophyta</taxon>
        <taxon>Magnoliopsida</taxon>
        <taxon>Liliopsida</taxon>
        <taxon>Asparagales</taxon>
        <taxon>Orchidaceae</taxon>
        <taxon>Vanilloideae</taxon>
        <taxon>Vanilleae</taxon>
        <taxon>Vanilla</taxon>
    </lineage>
</organism>
<dbReference type="PRINTS" id="PR00347">
    <property type="entry name" value="THAUMATIN"/>
</dbReference>
<sequence length="167" mass="17824">MAPRFYPSHRFCHTAIAAFGIAFLARSFLPSHSATLALYNRCAVPVWPGIQPSAGNPSSPAVASPPQPSLSIRLPFRLVRRVWGRQGCVFDDSGRGPLPPPAIAGFTPLRGHGAPSRHLAEITLCPPPRPRTYDVSLVDGWAIFISMRPFRGAGRCGAAGCVSDPNG</sequence>
<dbReference type="PIRSF" id="PIRSF002703">
    <property type="entry name" value="Thaumatin"/>
    <property type="match status" value="1"/>
</dbReference>
<evidence type="ECO:0000313" key="1">
    <source>
        <dbReference type="EMBL" id="KAG0499561.1"/>
    </source>
</evidence>
<accession>A0A835S405</accession>
<proteinExistence type="predicted"/>
<dbReference type="InterPro" id="IPR001938">
    <property type="entry name" value="Thaumatin"/>
</dbReference>
<dbReference type="Proteomes" id="UP000636800">
    <property type="component" value="Chromosome 1"/>
</dbReference>
<reference evidence="1 2" key="1">
    <citation type="journal article" date="2020" name="Nat. Food">
        <title>A phased Vanilla planifolia genome enables genetic improvement of flavour and production.</title>
        <authorList>
            <person name="Hasing T."/>
            <person name="Tang H."/>
            <person name="Brym M."/>
            <person name="Khazi F."/>
            <person name="Huang T."/>
            <person name="Chambers A.H."/>
        </authorList>
    </citation>
    <scope>NUCLEOTIDE SEQUENCE [LARGE SCALE GENOMIC DNA]</scope>
    <source>
        <tissue evidence="1">Leaf</tissue>
    </source>
</reference>
<dbReference type="PANTHER" id="PTHR31048">
    <property type="entry name" value="OS03G0233200 PROTEIN"/>
    <property type="match status" value="1"/>
</dbReference>
<dbReference type="PROSITE" id="PS51367">
    <property type="entry name" value="THAUMATIN_2"/>
    <property type="match status" value="1"/>
</dbReference>
<comment type="caution">
    <text evidence="1">The sequence shown here is derived from an EMBL/GenBank/DDBJ whole genome shotgun (WGS) entry which is preliminary data.</text>
</comment>
<dbReference type="Gene3D" id="2.60.110.10">
    <property type="entry name" value="Thaumatin"/>
    <property type="match status" value="1"/>
</dbReference>
<dbReference type="EMBL" id="JADCNL010000001">
    <property type="protein sequence ID" value="KAG0499561.1"/>
    <property type="molecule type" value="Genomic_DNA"/>
</dbReference>
<protein>
    <submittedName>
        <fullName evidence="1">Uncharacterized protein</fullName>
    </submittedName>
</protein>
<dbReference type="SMART" id="SM00205">
    <property type="entry name" value="THN"/>
    <property type="match status" value="1"/>
</dbReference>
<dbReference type="OrthoDB" id="276515at2759"/>